<accession>A0A2P4P120</accession>
<keyword evidence="2" id="KW-1185">Reference proteome</keyword>
<organism evidence="1 2">
    <name type="scientific">Rhizophagus irregularis (strain DAOM 181602 / DAOM 197198 / MUCL 43194)</name>
    <name type="common">Arbuscular mycorrhizal fungus</name>
    <name type="synonym">Glomus intraradices</name>
    <dbReference type="NCBI Taxonomy" id="747089"/>
    <lineage>
        <taxon>Eukaryota</taxon>
        <taxon>Fungi</taxon>
        <taxon>Fungi incertae sedis</taxon>
        <taxon>Mucoromycota</taxon>
        <taxon>Glomeromycotina</taxon>
        <taxon>Glomeromycetes</taxon>
        <taxon>Glomerales</taxon>
        <taxon>Glomeraceae</taxon>
        <taxon>Rhizophagus</taxon>
    </lineage>
</organism>
<evidence type="ECO:0000313" key="1">
    <source>
        <dbReference type="EMBL" id="POG59085.1"/>
    </source>
</evidence>
<protein>
    <submittedName>
        <fullName evidence="1">Uncharacterized protein</fullName>
    </submittedName>
</protein>
<evidence type="ECO:0000313" key="2">
    <source>
        <dbReference type="Proteomes" id="UP000018888"/>
    </source>
</evidence>
<sequence length="116" mass="13956">MRNLRSNSNRKVKDQQDIESLFDLHEKTHDQTMAMFQKQERTINQMQTQVKQIKSITEKLESIIEGKKKSEWWEQFVEYGVKEIINDCLYPKEETLSLHIKKHLAVMAPEKMQKYE</sequence>
<comment type="caution">
    <text evidence="1">The sequence shown here is derived from an EMBL/GenBank/DDBJ whole genome shotgun (WGS) entry which is preliminary data.</text>
</comment>
<proteinExistence type="predicted"/>
<reference evidence="1 2" key="2">
    <citation type="journal article" date="2018" name="New Phytol.">
        <title>High intraspecific genome diversity in the model arbuscular mycorrhizal symbiont Rhizophagus irregularis.</title>
        <authorList>
            <person name="Chen E.C.H."/>
            <person name="Morin E."/>
            <person name="Beaudet D."/>
            <person name="Noel J."/>
            <person name="Yildirir G."/>
            <person name="Ndikumana S."/>
            <person name="Charron P."/>
            <person name="St-Onge C."/>
            <person name="Giorgi J."/>
            <person name="Kruger M."/>
            <person name="Marton T."/>
            <person name="Ropars J."/>
            <person name="Grigoriev I.V."/>
            <person name="Hainaut M."/>
            <person name="Henrissat B."/>
            <person name="Roux C."/>
            <person name="Martin F."/>
            <person name="Corradi N."/>
        </authorList>
    </citation>
    <scope>NUCLEOTIDE SEQUENCE [LARGE SCALE GENOMIC DNA]</scope>
    <source>
        <strain evidence="1 2">DAOM 197198</strain>
    </source>
</reference>
<dbReference type="AlphaFoldDB" id="A0A2P4P120"/>
<name>A0A2P4P120_RHIID</name>
<dbReference type="Proteomes" id="UP000018888">
    <property type="component" value="Unassembled WGS sequence"/>
</dbReference>
<gene>
    <name evidence="1" type="ORF">GLOIN_2v1848400</name>
</gene>
<dbReference type="VEuPathDB" id="FungiDB:RhiirFUN_004168"/>
<dbReference type="EMBL" id="AUPC02000476">
    <property type="protein sequence ID" value="POG59085.1"/>
    <property type="molecule type" value="Genomic_DNA"/>
</dbReference>
<reference evidence="1 2" key="1">
    <citation type="journal article" date="2013" name="Proc. Natl. Acad. Sci. U.S.A.">
        <title>Genome of an arbuscular mycorrhizal fungus provides insight into the oldest plant symbiosis.</title>
        <authorList>
            <person name="Tisserant E."/>
            <person name="Malbreil M."/>
            <person name="Kuo A."/>
            <person name="Kohler A."/>
            <person name="Symeonidi A."/>
            <person name="Balestrini R."/>
            <person name="Charron P."/>
            <person name="Duensing N."/>
            <person name="Frei Dit Frey N."/>
            <person name="Gianinazzi-Pearson V."/>
            <person name="Gilbert L.B."/>
            <person name="Handa Y."/>
            <person name="Herr J.R."/>
            <person name="Hijri M."/>
            <person name="Koul R."/>
            <person name="Kawaguchi M."/>
            <person name="Krajinski F."/>
            <person name="Lammers P.J."/>
            <person name="Masclaux F.G."/>
            <person name="Murat C."/>
            <person name="Morin E."/>
            <person name="Ndikumana S."/>
            <person name="Pagni M."/>
            <person name="Petitpierre D."/>
            <person name="Requena N."/>
            <person name="Rosikiewicz P."/>
            <person name="Riley R."/>
            <person name="Saito K."/>
            <person name="San Clemente H."/>
            <person name="Shapiro H."/>
            <person name="van Tuinen D."/>
            <person name="Becard G."/>
            <person name="Bonfante P."/>
            <person name="Paszkowski U."/>
            <person name="Shachar-Hill Y.Y."/>
            <person name="Tuskan G.A."/>
            <person name="Young P.W."/>
            <person name="Sanders I.R."/>
            <person name="Henrissat B."/>
            <person name="Rensing S.A."/>
            <person name="Grigoriev I.V."/>
            <person name="Corradi N."/>
            <person name="Roux C."/>
            <person name="Martin F."/>
        </authorList>
    </citation>
    <scope>NUCLEOTIDE SEQUENCE [LARGE SCALE GENOMIC DNA]</scope>
    <source>
        <strain evidence="1 2">DAOM 197198</strain>
    </source>
</reference>